<keyword evidence="1 2" id="KW-0238">DNA-binding</keyword>
<dbReference type="Proteomes" id="UP000320717">
    <property type="component" value="Chromosome"/>
</dbReference>
<name>A0ABX5YBR9_9MICC</name>
<dbReference type="PRINTS" id="PR00455">
    <property type="entry name" value="HTHTETR"/>
</dbReference>
<organism evidence="5 6">
    <name type="scientific">Glutamicibacter halophytocola</name>
    <dbReference type="NCBI Taxonomy" id="1933880"/>
    <lineage>
        <taxon>Bacteria</taxon>
        <taxon>Bacillati</taxon>
        <taxon>Actinomycetota</taxon>
        <taxon>Actinomycetes</taxon>
        <taxon>Micrococcales</taxon>
        <taxon>Micrococcaceae</taxon>
        <taxon>Glutamicibacter</taxon>
    </lineage>
</organism>
<protein>
    <submittedName>
        <fullName evidence="5">TetR/AcrR family transcriptional regulator</fullName>
    </submittedName>
</protein>
<evidence type="ECO:0000259" key="4">
    <source>
        <dbReference type="PROSITE" id="PS50977"/>
    </source>
</evidence>
<evidence type="ECO:0000256" key="3">
    <source>
        <dbReference type="SAM" id="MobiDB-lite"/>
    </source>
</evidence>
<keyword evidence="6" id="KW-1185">Reference proteome</keyword>
<feature type="DNA-binding region" description="H-T-H motif" evidence="2">
    <location>
        <begin position="56"/>
        <end position="75"/>
    </location>
</feature>
<dbReference type="EMBL" id="CP042260">
    <property type="protein sequence ID" value="QDY67109.1"/>
    <property type="molecule type" value="Genomic_DNA"/>
</dbReference>
<dbReference type="Gene3D" id="1.10.10.60">
    <property type="entry name" value="Homeodomain-like"/>
    <property type="match status" value="1"/>
</dbReference>
<feature type="domain" description="HTH tetR-type" evidence="4">
    <location>
        <begin position="33"/>
        <end position="93"/>
    </location>
</feature>
<dbReference type="Pfam" id="PF17920">
    <property type="entry name" value="TetR_C_16"/>
    <property type="match status" value="1"/>
</dbReference>
<evidence type="ECO:0000313" key="6">
    <source>
        <dbReference type="Proteomes" id="UP000320717"/>
    </source>
</evidence>
<accession>A0ABX5YBR9</accession>
<evidence type="ECO:0000313" key="5">
    <source>
        <dbReference type="EMBL" id="QDY67109.1"/>
    </source>
</evidence>
<dbReference type="InterPro" id="IPR036271">
    <property type="entry name" value="Tet_transcr_reg_TetR-rel_C_sf"/>
</dbReference>
<evidence type="ECO:0000256" key="2">
    <source>
        <dbReference type="PROSITE-ProRule" id="PRU00335"/>
    </source>
</evidence>
<dbReference type="Pfam" id="PF00440">
    <property type="entry name" value="TetR_N"/>
    <property type="match status" value="1"/>
</dbReference>
<dbReference type="PROSITE" id="PS50977">
    <property type="entry name" value="HTH_TETR_2"/>
    <property type="match status" value="1"/>
</dbReference>
<dbReference type="InterPro" id="IPR009057">
    <property type="entry name" value="Homeodomain-like_sf"/>
</dbReference>
<dbReference type="SUPFAM" id="SSF46689">
    <property type="entry name" value="Homeodomain-like"/>
    <property type="match status" value="1"/>
</dbReference>
<dbReference type="PANTHER" id="PTHR30055:SF235">
    <property type="entry name" value="TRANSCRIPTIONAL REGULATORY PROTEIN"/>
    <property type="match status" value="1"/>
</dbReference>
<dbReference type="InterPro" id="IPR041678">
    <property type="entry name" value="TetR_C_16"/>
</dbReference>
<feature type="region of interest" description="Disordered" evidence="3">
    <location>
        <begin position="1"/>
        <end position="37"/>
    </location>
</feature>
<evidence type="ECO:0000256" key="1">
    <source>
        <dbReference type="ARBA" id="ARBA00023125"/>
    </source>
</evidence>
<gene>
    <name evidence="5" type="ORF">FQA45_12750</name>
</gene>
<dbReference type="PANTHER" id="PTHR30055">
    <property type="entry name" value="HTH-TYPE TRANSCRIPTIONAL REGULATOR RUTR"/>
    <property type="match status" value="1"/>
</dbReference>
<dbReference type="SUPFAM" id="SSF48498">
    <property type="entry name" value="Tetracyclin repressor-like, C-terminal domain"/>
    <property type="match status" value="1"/>
</dbReference>
<reference evidence="5 6" key="1">
    <citation type="submission" date="2019-07" db="EMBL/GenBank/DDBJ databases">
        <title>Complete Genome Sequence of drought tolerant Plant Growth-Promoting Rhizobacterium Glutamicibacter halophytocola DR408.</title>
        <authorList>
            <person name="Nishu S.D."/>
            <person name="Lee T.K."/>
        </authorList>
    </citation>
    <scope>NUCLEOTIDE SEQUENCE [LARGE SCALE GENOMIC DNA]</scope>
    <source>
        <strain evidence="5 6">DR408</strain>
    </source>
</reference>
<dbReference type="Gene3D" id="1.10.357.10">
    <property type="entry name" value="Tetracycline Repressor, domain 2"/>
    <property type="match status" value="1"/>
</dbReference>
<dbReference type="InterPro" id="IPR001647">
    <property type="entry name" value="HTH_TetR"/>
</dbReference>
<sequence>MRPETYPEAVSEPVPNEVPGARKRGRPKGSTTGSTKSKILKAASKEFAHAGFEGASLRSVARRASVDPALVHHYFKDKSELFIQTMHLPVNPAAIIGQAVTAPLEELGYSLTSALISTWRKPAFRPPAIAMVRGLISSNNAAKILKPFIQKEIFSRVGARLPQETAEARVALVASQFIGLIIARYVVALEPLASMDDDELIELVAPTIQRYLTGDLPIQKH</sequence>
<proteinExistence type="predicted"/>
<dbReference type="InterPro" id="IPR050109">
    <property type="entry name" value="HTH-type_TetR-like_transc_reg"/>
</dbReference>